<gene>
    <name evidence="2" type="ORF">ICT70_13815</name>
</gene>
<sequence length="261" mass="27769">MDLQLQGQAALVMASSRGLGKAVATQLALEGCHVMITGRDATVLKQARSEIAAQTSSKVAACVADMSNPEDISKLVADTCEQLGGINILINNSGGPPGGDFDQLDDSHWQSAFELTLLAYVRTIRASLPALKKNGGRIINITSSSVKQPIPGLLLSNAFRMGMLGLGKSLANELAKDKVLVHTVAPGRVATDRTVYLDQLKADQRGVAIEQIRAENQQLIPLGRYGKTDEFARVVTFLASPVCSYMTGDIIQVDGGMIKGY</sequence>
<dbReference type="Gene3D" id="3.40.50.720">
    <property type="entry name" value="NAD(P)-binding Rossmann-like Domain"/>
    <property type="match status" value="1"/>
</dbReference>
<dbReference type="Proteomes" id="UP000632828">
    <property type="component" value="Unassembled WGS sequence"/>
</dbReference>
<dbReference type="PRINTS" id="PR00080">
    <property type="entry name" value="SDRFAMILY"/>
</dbReference>
<evidence type="ECO:0000313" key="2">
    <source>
        <dbReference type="EMBL" id="MBD1401738.1"/>
    </source>
</evidence>
<dbReference type="InterPro" id="IPR050259">
    <property type="entry name" value="SDR"/>
</dbReference>
<dbReference type="FunFam" id="3.40.50.720:FF:000084">
    <property type="entry name" value="Short-chain dehydrogenase reductase"/>
    <property type="match status" value="1"/>
</dbReference>
<dbReference type="RefSeq" id="WP_191157639.1">
    <property type="nucleotide sequence ID" value="NZ_JACWUN010000020.1"/>
</dbReference>
<dbReference type="CDD" id="cd05344">
    <property type="entry name" value="BKR_like_SDR_like"/>
    <property type="match status" value="1"/>
</dbReference>
<evidence type="ECO:0000313" key="3">
    <source>
        <dbReference type="Proteomes" id="UP000632828"/>
    </source>
</evidence>
<evidence type="ECO:0000256" key="1">
    <source>
        <dbReference type="ARBA" id="ARBA00006484"/>
    </source>
</evidence>
<dbReference type="InterPro" id="IPR002347">
    <property type="entry name" value="SDR_fam"/>
</dbReference>
<keyword evidence="3" id="KW-1185">Reference proteome</keyword>
<dbReference type="EMBL" id="JACWUN010000020">
    <property type="protein sequence ID" value="MBD1401738.1"/>
    <property type="molecule type" value="Genomic_DNA"/>
</dbReference>
<dbReference type="SUPFAM" id="SSF51735">
    <property type="entry name" value="NAD(P)-binding Rossmann-fold domains"/>
    <property type="match status" value="1"/>
</dbReference>
<comment type="caution">
    <text evidence="2">The sequence shown here is derived from an EMBL/GenBank/DDBJ whole genome shotgun (WGS) entry which is preliminary data.</text>
</comment>
<organism evidence="2 3">
    <name type="scientific">Pelovirga terrestris</name>
    <dbReference type="NCBI Taxonomy" id="2771352"/>
    <lineage>
        <taxon>Bacteria</taxon>
        <taxon>Pseudomonadati</taxon>
        <taxon>Thermodesulfobacteriota</taxon>
        <taxon>Desulfuromonadia</taxon>
        <taxon>Geobacterales</taxon>
        <taxon>Geobacteraceae</taxon>
        <taxon>Pelovirga</taxon>
    </lineage>
</organism>
<reference evidence="2" key="1">
    <citation type="submission" date="2020-09" db="EMBL/GenBank/DDBJ databases">
        <title>Pelobacter alkaliphilus sp. nov., a novel anaerobic arsenate-reducing bacterium from terrestrial mud volcano.</title>
        <authorList>
            <person name="Khomyakova M.A."/>
            <person name="Merkel A.Y."/>
            <person name="Slobodkin A.I."/>
        </authorList>
    </citation>
    <scope>NUCLEOTIDE SEQUENCE</scope>
    <source>
        <strain evidence="2">M08fum</strain>
    </source>
</reference>
<proteinExistence type="inferred from homology"/>
<protein>
    <submittedName>
        <fullName evidence="2">SDR family oxidoreductase</fullName>
    </submittedName>
</protein>
<name>A0A8J6QSK8_9BACT</name>
<dbReference type="InterPro" id="IPR036291">
    <property type="entry name" value="NAD(P)-bd_dom_sf"/>
</dbReference>
<dbReference type="Pfam" id="PF13561">
    <property type="entry name" value="adh_short_C2"/>
    <property type="match status" value="1"/>
</dbReference>
<comment type="similarity">
    <text evidence="1">Belongs to the short-chain dehydrogenases/reductases (SDR) family.</text>
</comment>
<accession>A0A8J6QSK8</accession>
<dbReference type="PANTHER" id="PTHR42879">
    <property type="entry name" value="3-OXOACYL-(ACYL-CARRIER-PROTEIN) REDUCTASE"/>
    <property type="match status" value="1"/>
</dbReference>
<dbReference type="PANTHER" id="PTHR42879:SF6">
    <property type="entry name" value="NADPH-DEPENDENT REDUCTASE BACG"/>
    <property type="match status" value="1"/>
</dbReference>
<dbReference type="AlphaFoldDB" id="A0A8J6QSK8"/>
<dbReference type="PRINTS" id="PR00081">
    <property type="entry name" value="GDHRDH"/>
</dbReference>